<protein>
    <submittedName>
        <fullName evidence="1">Uncharacterized protein</fullName>
    </submittedName>
</protein>
<keyword evidence="2" id="KW-1185">Reference proteome</keyword>
<evidence type="ECO:0000313" key="2">
    <source>
        <dbReference type="Proteomes" id="UP000507470"/>
    </source>
</evidence>
<dbReference type="EMBL" id="CACVKT020002644">
    <property type="protein sequence ID" value="CAC5379165.1"/>
    <property type="molecule type" value="Genomic_DNA"/>
</dbReference>
<gene>
    <name evidence="1" type="ORF">MCOR_15257</name>
</gene>
<dbReference type="Proteomes" id="UP000507470">
    <property type="component" value="Unassembled WGS sequence"/>
</dbReference>
<reference evidence="1 2" key="1">
    <citation type="submission" date="2020-06" db="EMBL/GenBank/DDBJ databases">
        <authorList>
            <person name="Li R."/>
            <person name="Bekaert M."/>
        </authorList>
    </citation>
    <scope>NUCLEOTIDE SEQUENCE [LARGE SCALE GENOMIC DNA]</scope>
    <source>
        <strain evidence="2">wild</strain>
    </source>
</reference>
<name>A0A6J8B5L4_MYTCO</name>
<accession>A0A6J8B5L4</accession>
<dbReference type="AlphaFoldDB" id="A0A6J8B5L4"/>
<organism evidence="1 2">
    <name type="scientific">Mytilus coruscus</name>
    <name type="common">Sea mussel</name>
    <dbReference type="NCBI Taxonomy" id="42192"/>
    <lineage>
        <taxon>Eukaryota</taxon>
        <taxon>Metazoa</taxon>
        <taxon>Spiralia</taxon>
        <taxon>Lophotrochozoa</taxon>
        <taxon>Mollusca</taxon>
        <taxon>Bivalvia</taxon>
        <taxon>Autobranchia</taxon>
        <taxon>Pteriomorphia</taxon>
        <taxon>Mytilida</taxon>
        <taxon>Mytiloidea</taxon>
        <taxon>Mytilidae</taxon>
        <taxon>Mytilinae</taxon>
        <taxon>Mytilus</taxon>
    </lineage>
</organism>
<evidence type="ECO:0000313" key="1">
    <source>
        <dbReference type="EMBL" id="CAC5379165.1"/>
    </source>
</evidence>
<proteinExistence type="predicted"/>
<sequence length="173" mass="19257">MGAGASCKKTVIANAFANDIFVSCQGESDPAGARSTISVSLKGIVLSYTKENTAEPDKLPHGIIKICSGHYQEFYPYSSKKVYLTIVYVNKKKEFKEICQRFMIPIDRNVVVTSSGGVQLTKRNSTWIGRDGVDHEIDAVRIQNYRAEAEILTQQYKNGILEAQTRHGIQKPK</sequence>